<evidence type="ECO:0000313" key="1">
    <source>
        <dbReference type="EMBL" id="GBN04820.1"/>
    </source>
</evidence>
<dbReference type="EMBL" id="BGPR01004918">
    <property type="protein sequence ID" value="GBN04820.1"/>
    <property type="molecule type" value="Genomic_DNA"/>
</dbReference>
<name>A0A4Y2KS18_ARAVE</name>
<reference evidence="1 2" key="1">
    <citation type="journal article" date="2019" name="Sci. Rep.">
        <title>Orb-weaving spider Araneus ventricosus genome elucidates the spidroin gene catalogue.</title>
        <authorList>
            <person name="Kono N."/>
            <person name="Nakamura H."/>
            <person name="Ohtoshi R."/>
            <person name="Moran D.A.P."/>
            <person name="Shinohara A."/>
            <person name="Yoshida Y."/>
            <person name="Fujiwara M."/>
            <person name="Mori M."/>
            <person name="Tomita M."/>
            <person name="Arakawa K."/>
        </authorList>
    </citation>
    <scope>NUCLEOTIDE SEQUENCE [LARGE SCALE GENOMIC DNA]</scope>
</reference>
<organism evidence="1 2">
    <name type="scientific">Araneus ventricosus</name>
    <name type="common">Orbweaver spider</name>
    <name type="synonym">Epeira ventricosa</name>
    <dbReference type="NCBI Taxonomy" id="182803"/>
    <lineage>
        <taxon>Eukaryota</taxon>
        <taxon>Metazoa</taxon>
        <taxon>Ecdysozoa</taxon>
        <taxon>Arthropoda</taxon>
        <taxon>Chelicerata</taxon>
        <taxon>Arachnida</taxon>
        <taxon>Araneae</taxon>
        <taxon>Araneomorphae</taxon>
        <taxon>Entelegynae</taxon>
        <taxon>Araneoidea</taxon>
        <taxon>Araneidae</taxon>
        <taxon>Araneus</taxon>
    </lineage>
</organism>
<gene>
    <name evidence="1" type="ORF">AVEN_14041_1</name>
</gene>
<keyword evidence="2" id="KW-1185">Reference proteome</keyword>
<comment type="caution">
    <text evidence="1">The sequence shown here is derived from an EMBL/GenBank/DDBJ whole genome shotgun (WGS) entry which is preliminary data.</text>
</comment>
<dbReference type="Proteomes" id="UP000499080">
    <property type="component" value="Unassembled WGS sequence"/>
</dbReference>
<accession>A0A4Y2KS18</accession>
<protein>
    <submittedName>
        <fullName evidence="1">Uncharacterized protein</fullName>
    </submittedName>
</protein>
<evidence type="ECO:0000313" key="2">
    <source>
        <dbReference type="Proteomes" id="UP000499080"/>
    </source>
</evidence>
<proteinExistence type="predicted"/>
<sequence>MSMGRKIPGRTKMTVERNDYYVPDSKESLSKRFWKLCRQKGSRVVTKVFMTRVEPFGKVVKRFASQQETRFSVRFLQAFITSLFGFPQA</sequence>
<dbReference type="AlphaFoldDB" id="A0A4Y2KS18"/>